<accession>A0ABT3FQP2</accession>
<evidence type="ECO:0000313" key="2">
    <source>
        <dbReference type="Proteomes" id="UP001207930"/>
    </source>
</evidence>
<gene>
    <name evidence="1" type="ORF">OKA04_12895</name>
</gene>
<reference evidence="1 2" key="1">
    <citation type="submission" date="2022-10" db="EMBL/GenBank/DDBJ databases">
        <title>Luteolibacter flavescens strain MCCC 1K03193, whole genome shotgun sequencing project.</title>
        <authorList>
            <person name="Zhao G."/>
            <person name="Shen L."/>
        </authorList>
    </citation>
    <scope>NUCLEOTIDE SEQUENCE [LARGE SCALE GENOMIC DNA]</scope>
    <source>
        <strain evidence="1 2">MCCC 1K03193</strain>
    </source>
</reference>
<keyword evidence="2" id="KW-1185">Reference proteome</keyword>
<protein>
    <recommendedName>
        <fullName evidence="3">DUF1320 domain-containing protein</fullName>
    </recommendedName>
</protein>
<name>A0ABT3FQP2_9BACT</name>
<sequence length="152" mass="16499">MPWVPFTEADVTSRLAAREIEVYEATSRREYPEEGGEAEVPVLSPERLPQIVEQVCNQFRGAIRGNPLVSVLGPAGTLPDFCIAHAAVIARVALVGMNPVPEGMTDPRRDEYREANSFLRSLRTAPAAMFDDADPAPAPACPAFGGNPYLDF</sequence>
<dbReference type="EMBL" id="JAPDDS010000006">
    <property type="protein sequence ID" value="MCW1885629.1"/>
    <property type="molecule type" value="Genomic_DNA"/>
</dbReference>
<comment type="caution">
    <text evidence="1">The sequence shown here is derived from an EMBL/GenBank/DDBJ whole genome shotgun (WGS) entry which is preliminary data.</text>
</comment>
<proteinExistence type="predicted"/>
<dbReference type="Proteomes" id="UP001207930">
    <property type="component" value="Unassembled WGS sequence"/>
</dbReference>
<dbReference type="RefSeq" id="WP_264501583.1">
    <property type="nucleotide sequence ID" value="NZ_JAPDDS010000006.1"/>
</dbReference>
<evidence type="ECO:0000313" key="1">
    <source>
        <dbReference type="EMBL" id="MCW1885629.1"/>
    </source>
</evidence>
<organism evidence="1 2">
    <name type="scientific">Luteolibacter flavescens</name>
    <dbReference type="NCBI Taxonomy" id="1859460"/>
    <lineage>
        <taxon>Bacteria</taxon>
        <taxon>Pseudomonadati</taxon>
        <taxon>Verrucomicrobiota</taxon>
        <taxon>Verrucomicrobiia</taxon>
        <taxon>Verrucomicrobiales</taxon>
        <taxon>Verrucomicrobiaceae</taxon>
        <taxon>Luteolibacter</taxon>
    </lineage>
</organism>
<evidence type="ECO:0008006" key="3">
    <source>
        <dbReference type="Google" id="ProtNLM"/>
    </source>
</evidence>